<dbReference type="InterPro" id="IPR008271">
    <property type="entry name" value="Ser/Thr_kinase_AS"/>
</dbReference>
<evidence type="ECO:0000256" key="2">
    <source>
        <dbReference type="ARBA" id="ARBA00004496"/>
    </source>
</evidence>
<dbReference type="SMART" id="SM00220">
    <property type="entry name" value="S_TKc"/>
    <property type="match status" value="1"/>
</dbReference>
<evidence type="ECO:0000256" key="13">
    <source>
        <dbReference type="ARBA" id="ARBA00022842"/>
    </source>
</evidence>
<dbReference type="SUPFAM" id="SSF50985">
    <property type="entry name" value="RCC1/BLIP-II"/>
    <property type="match status" value="1"/>
</dbReference>
<name>A0A8S1CB83_9INSE</name>
<dbReference type="Gene3D" id="1.20.58.900">
    <property type="match status" value="1"/>
</dbReference>
<evidence type="ECO:0000256" key="14">
    <source>
        <dbReference type="PROSITE-ProRule" id="PRU00235"/>
    </source>
</evidence>
<dbReference type="GO" id="GO:0005737">
    <property type="term" value="C:cytoplasm"/>
    <property type="evidence" value="ECO:0007669"/>
    <property type="project" value="UniProtKB-SubCell"/>
</dbReference>
<feature type="region of interest" description="Disordered" evidence="16">
    <location>
        <begin position="1294"/>
        <end position="1316"/>
    </location>
</feature>
<evidence type="ECO:0000256" key="8">
    <source>
        <dbReference type="ARBA" id="ARBA00022679"/>
    </source>
</evidence>
<feature type="region of interest" description="Disordered" evidence="16">
    <location>
        <begin position="1330"/>
        <end position="1395"/>
    </location>
</feature>
<evidence type="ECO:0000256" key="4">
    <source>
        <dbReference type="ARBA" id="ARBA00012513"/>
    </source>
</evidence>
<comment type="subcellular location">
    <subcellularLocation>
        <location evidence="2">Cytoplasm</location>
    </subcellularLocation>
</comment>
<evidence type="ECO:0000256" key="9">
    <source>
        <dbReference type="ARBA" id="ARBA00022723"/>
    </source>
</evidence>
<feature type="domain" description="RUN" evidence="18">
    <location>
        <begin position="1092"/>
        <end position="1235"/>
    </location>
</feature>
<evidence type="ECO:0000259" key="18">
    <source>
        <dbReference type="PROSITE" id="PS50826"/>
    </source>
</evidence>
<dbReference type="Pfam" id="PF02759">
    <property type="entry name" value="RUN"/>
    <property type="match status" value="1"/>
</dbReference>
<dbReference type="InterPro" id="IPR037213">
    <property type="entry name" value="Run_dom_sf"/>
</dbReference>
<dbReference type="Pfam" id="PF00069">
    <property type="entry name" value="Pkinase"/>
    <property type="match status" value="1"/>
</dbReference>
<accession>A0A8S1CB83</accession>
<protein>
    <recommendedName>
        <fullName evidence="4">non-specific serine/threonine protein kinase</fullName>
        <ecNumber evidence="4">2.7.11.1</ecNumber>
    </recommendedName>
</protein>
<evidence type="ECO:0000256" key="3">
    <source>
        <dbReference type="ARBA" id="ARBA00010886"/>
    </source>
</evidence>
<comment type="similarity">
    <text evidence="3">Belongs to the protein kinase superfamily. NEK Ser/Thr protein kinase family. NIMA subfamily.</text>
</comment>
<dbReference type="InterPro" id="IPR011009">
    <property type="entry name" value="Kinase-like_dom_sf"/>
</dbReference>
<keyword evidence="5" id="KW-0963">Cytoplasm</keyword>
<feature type="region of interest" description="Disordered" evidence="16">
    <location>
        <begin position="971"/>
        <end position="1004"/>
    </location>
</feature>
<dbReference type="GO" id="GO:0004674">
    <property type="term" value="F:protein serine/threonine kinase activity"/>
    <property type="evidence" value="ECO:0007669"/>
    <property type="project" value="UniProtKB-KW"/>
</dbReference>
<feature type="compositionally biased region" description="Pro residues" evidence="16">
    <location>
        <begin position="1346"/>
        <end position="1359"/>
    </location>
</feature>
<gene>
    <name evidence="19" type="ORF">CLODIP_2_CD06110</name>
</gene>
<dbReference type="PROSITE" id="PS50826">
    <property type="entry name" value="RUN"/>
    <property type="match status" value="1"/>
</dbReference>
<keyword evidence="12 15" id="KW-0067">ATP-binding</keyword>
<feature type="compositionally biased region" description="Acidic residues" evidence="16">
    <location>
        <begin position="1301"/>
        <end position="1310"/>
    </location>
</feature>
<dbReference type="CDD" id="cd08215">
    <property type="entry name" value="STKc_Nek"/>
    <property type="match status" value="1"/>
</dbReference>
<evidence type="ECO:0000256" key="16">
    <source>
        <dbReference type="SAM" id="MobiDB-lite"/>
    </source>
</evidence>
<evidence type="ECO:0000256" key="7">
    <source>
        <dbReference type="ARBA" id="ARBA00022553"/>
    </source>
</evidence>
<dbReference type="PROSITE" id="PS50012">
    <property type="entry name" value="RCC1_3"/>
    <property type="match status" value="1"/>
</dbReference>
<organism evidence="19 20">
    <name type="scientific">Cloeon dipterum</name>
    <dbReference type="NCBI Taxonomy" id="197152"/>
    <lineage>
        <taxon>Eukaryota</taxon>
        <taxon>Metazoa</taxon>
        <taxon>Ecdysozoa</taxon>
        <taxon>Arthropoda</taxon>
        <taxon>Hexapoda</taxon>
        <taxon>Insecta</taxon>
        <taxon>Pterygota</taxon>
        <taxon>Palaeoptera</taxon>
        <taxon>Ephemeroptera</taxon>
        <taxon>Pisciforma</taxon>
        <taxon>Baetidae</taxon>
        <taxon>Cloeon</taxon>
    </lineage>
</organism>
<feature type="region of interest" description="Disordered" evidence="16">
    <location>
        <begin position="912"/>
        <end position="936"/>
    </location>
</feature>
<dbReference type="Gene3D" id="3.30.200.20">
    <property type="entry name" value="Phosphorylase Kinase, domain 1"/>
    <property type="match status" value="1"/>
</dbReference>
<dbReference type="InterPro" id="IPR036028">
    <property type="entry name" value="SH3-like_dom_sf"/>
</dbReference>
<dbReference type="Pfam" id="PF00415">
    <property type="entry name" value="RCC1"/>
    <property type="match status" value="1"/>
</dbReference>
<comment type="caution">
    <text evidence="19">The sequence shown here is derived from an EMBL/GenBank/DDBJ whole genome shotgun (WGS) entry which is preliminary data.</text>
</comment>
<feature type="compositionally biased region" description="Pro residues" evidence="16">
    <location>
        <begin position="1368"/>
        <end position="1377"/>
    </location>
</feature>
<dbReference type="PANTHER" id="PTHR44535">
    <property type="entry name" value="PROTEIN CBG16200"/>
    <property type="match status" value="1"/>
</dbReference>
<keyword evidence="9" id="KW-0479">Metal-binding</keyword>
<dbReference type="InterPro" id="IPR004012">
    <property type="entry name" value="Run_dom"/>
</dbReference>
<sequence length="1452" mass="159424">MADLIPGYDKVRTVGKGAFGHAILYRRHVDGLMVVIKQVQLTELDATERQLALNEVQVLASLNHPNIIRYIRSFERGGSLLIEMEYADGGTLAQLLGPRNTPLSERAVLHIWSQLSSALAHMHSRGVLHRDLKTANVFLTSSLQVKVGDFGISKVLTSRAQAQTILGTPYYLSPEMCQGLEYGSKSDIWASGCILYEMMSLRKPFDGENLPALVARIIAGMFEPLDSKRYSQGLRSLVGSILQRDPEKRPSAAEICEEWLPPLLLGLSRLRLSIRRSRSVVYKCAPTMETIEAIRLPPTSTLADFSAGPAHCLALTTEGDVYEWKGDELPVVVRDVRERRLSLVAAGLGFSIVGSESGVLVSWGQGQDGCLGHGDFENQNTPRIIEILLSVGISQVSCGDDHVLALDEDGYVFSWGQTRLDGVHKTATPVKVQALANEKCKIVCASQSCSAVIAEDDYIWVWGDNEGDRLGLDKPGILGFKSKIVNTTTPVKLTIKARDVSIGKEQMVAITPDNRIVLVGGPNSGPVQGIKGPVKLADILSSGYIAATDDQVIYYWRRPEKPASLFSLKFFKTENDDEGQDKFERPKEVLAVYGPRLGDLQTSGQNVWLVVHTGAPLPPGHSTAAPEWLRKELKDDSPHGLWIGPQHREKMGDPNCNNRGWCGEGWPRKGLLSTFSMSTYDDLARDLDANLAQIDMDEELDMHSVLTTVNNYSDSQSDASSKESVCRSEPLFSPVKDSPLTNLTNISVDSLDLEGDILLTCQANKDNYTIAFEDYSTAGEDSWCGSRKLFDVCSSSSDEGLGAGPGAPLSLVRRLFLKQQQRSEERMSTSSSSELDSSSRFCPANINALLNKARKVTQATQTEGQSLNQSVQTRSIAGQQQQSASRPHLQVCYPNYALPDLSFLKTAGTPPGATVHLAPRGPPTRAGRPGRPRPFSLDDVERLKDKGLSHVRDWDSLNILLPAECRQILEGSSSSSGYHSPATPRTLVRGKGSKDELNNNPCWDQQTSEDVLRLRAQVSSQLLRTVQFAPPNSPCHPPKDEISDVIPQQHRIPFSLPLNLDLSSVSVNFPDMVSSFRVACQQYSACLSEPNTLQTVALQQICPALTDILSHGLRPEVDTGFGMVPNSAWRVVEAAAHSGQIAKALNDLLMRVNADDMLTEGPLKVNAFIFGLINVGALGAWLSLLRTRESLIRKHYVSTAFLAGASSIARQHFDAVVAAADALPRPPAHLDLLLEVKRLQRGLRPLLSRPRSCVHENLSLQLGQNGPEERRQRRWSATASPKLAQALERLVAEEAAKAEASSEEPSEADSLETRDRFKKLQRQWELMSRPSRIPRLINSPSRPMAPSWPPAHTPSPPRPVELRQKPFKAPPPTPPKPKTTVKPQPAAKKPAVSYRGQPLRRVQTVRHRLGAESGHLSYDKGQSLEVLVFVDSKWLLCAKGALKGLVPREDVM</sequence>
<dbReference type="SUPFAM" id="SSF140741">
    <property type="entry name" value="RUN domain-like"/>
    <property type="match status" value="1"/>
</dbReference>
<evidence type="ECO:0000313" key="20">
    <source>
        <dbReference type="Proteomes" id="UP000494165"/>
    </source>
</evidence>
<dbReference type="FunFam" id="3.30.200.20:FF:000097">
    <property type="entry name" value="Probable serine/threonine-protein kinase nek1"/>
    <property type="match status" value="1"/>
</dbReference>
<keyword evidence="10 15" id="KW-0547">Nucleotide-binding</keyword>
<feature type="region of interest" description="Disordered" evidence="16">
    <location>
        <begin position="860"/>
        <end position="884"/>
    </location>
</feature>
<dbReference type="InterPro" id="IPR000719">
    <property type="entry name" value="Prot_kinase_dom"/>
</dbReference>
<dbReference type="InterPro" id="IPR000408">
    <property type="entry name" value="Reg_chr_condens"/>
</dbReference>
<dbReference type="Gene3D" id="1.10.510.10">
    <property type="entry name" value="Transferase(Phosphotransferase) domain 1"/>
    <property type="match status" value="1"/>
</dbReference>
<dbReference type="InterPro" id="IPR017441">
    <property type="entry name" value="Protein_kinase_ATP_BS"/>
</dbReference>
<feature type="compositionally biased region" description="Low complexity" evidence="16">
    <location>
        <begin position="1378"/>
        <end position="1391"/>
    </location>
</feature>
<dbReference type="PROSITE" id="PS00107">
    <property type="entry name" value="PROTEIN_KINASE_ATP"/>
    <property type="match status" value="1"/>
</dbReference>
<reference evidence="19 20" key="1">
    <citation type="submission" date="2020-04" db="EMBL/GenBank/DDBJ databases">
        <authorList>
            <person name="Alioto T."/>
            <person name="Alioto T."/>
            <person name="Gomez Garrido J."/>
        </authorList>
    </citation>
    <scope>NUCLEOTIDE SEQUENCE [LARGE SCALE GENOMIC DNA]</scope>
</reference>
<dbReference type="Proteomes" id="UP000494165">
    <property type="component" value="Unassembled WGS sequence"/>
</dbReference>
<evidence type="ECO:0000259" key="17">
    <source>
        <dbReference type="PROSITE" id="PS50011"/>
    </source>
</evidence>
<dbReference type="GO" id="GO:0005524">
    <property type="term" value="F:ATP binding"/>
    <property type="evidence" value="ECO:0007669"/>
    <property type="project" value="UniProtKB-UniRule"/>
</dbReference>
<evidence type="ECO:0000256" key="12">
    <source>
        <dbReference type="ARBA" id="ARBA00022840"/>
    </source>
</evidence>
<proteinExistence type="inferred from homology"/>
<feature type="domain" description="Protein kinase" evidence="17">
    <location>
        <begin position="8"/>
        <end position="264"/>
    </location>
</feature>
<evidence type="ECO:0000256" key="6">
    <source>
        <dbReference type="ARBA" id="ARBA00022527"/>
    </source>
</evidence>
<dbReference type="OrthoDB" id="248923at2759"/>
<evidence type="ECO:0000256" key="11">
    <source>
        <dbReference type="ARBA" id="ARBA00022777"/>
    </source>
</evidence>
<dbReference type="Gene3D" id="2.130.10.30">
    <property type="entry name" value="Regulator of chromosome condensation 1/beta-lactamase-inhibitor protein II"/>
    <property type="match status" value="1"/>
</dbReference>
<keyword evidence="6" id="KW-0723">Serine/threonine-protein kinase</keyword>
<evidence type="ECO:0000256" key="1">
    <source>
        <dbReference type="ARBA" id="ARBA00001946"/>
    </source>
</evidence>
<keyword evidence="7" id="KW-0597">Phosphoprotein</keyword>
<dbReference type="SUPFAM" id="SSF56112">
    <property type="entry name" value="Protein kinase-like (PK-like)"/>
    <property type="match status" value="1"/>
</dbReference>
<keyword evidence="20" id="KW-1185">Reference proteome</keyword>
<evidence type="ECO:0000256" key="5">
    <source>
        <dbReference type="ARBA" id="ARBA00022490"/>
    </source>
</evidence>
<dbReference type="SUPFAM" id="SSF50044">
    <property type="entry name" value="SH3-domain"/>
    <property type="match status" value="1"/>
</dbReference>
<dbReference type="CDD" id="cd17685">
    <property type="entry name" value="RUN_RUSC"/>
    <property type="match status" value="1"/>
</dbReference>
<dbReference type="EMBL" id="CADEPI010000020">
    <property type="protein sequence ID" value="CAB3365315.1"/>
    <property type="molecule type" value="Genomic_DNA"/>
</dbReference>
<dbReference type="GO" id="GO:0046872">
    <property type="term" value="F:metal ion binding"/>
    <property type="evidence" value="ECO:0007669"/>
    <property type="project" value="UniProtKB-KW"/>
</dbReference>
<dbReference type="InterPro" id="IPR009091">
    <property type="entry name" value="RCC1/BLIP-II"/>
</dbReference>
<evidence type="ECO:0000313" key="19">
    <source>
        <dbReference type="EMBL" id="CAB3365315.1"/>
    </source>
</evidence>
<keyword evidence="11" id="KW-0418">Kinase</keyword>
<dbReference type="PROSITE" id="PS50011">
    <property type="entry name" value="PROTEIN_KINASE_DOM"/>
    <property type="match status" value="1"/>
</dbReference>
<comment type="cofactor">
    <cofactor evidence="1">
        <name>Mg(2+)</name>
        <dbReference type="ChEBI" id="CHEBI:18420"/>
    </cofactor>
</comment>
<dbReference type="PROSITE" id="PS00108">
    <property type="entry name" value="PROTEIN_KINASE_ST"/>
    <property type="match status" value="1"/>
</dbReference>
<feature type="repeat" description="RCC1" evidence="14">
    <location>
        <begin position="358"/>
        <end position="409"/>
    </location>
</feature>
<keyword evidence="8" id="KW-0808">Transferase</keyword>
<dbReference type="EC" id="2.7.11.1" evidence="4"/>
<feature type="binding site" evidence="15">
    <location>
        <position position="37"/>
    </location>
    <ligand>
        <name>ATP</name>
        <dbReference type="ChEBI" id="CHEBI:30616"/>
    </ligand>
</feature>
<evidence type="ECO:0000256" key="15">
    <source>
        <dbReference type="PROSITE-ProRule" id="PRU10141"/>
    </source>
</evidence>
<evidence type="ECO:0000256" key="10">
    <source>
        <dbReference type="ARBA" id="ARBA00022741"/>
    </source>
</evidence>
<feature type="region of interest" description="Disordered" evidence="16">
    <location>
        <begin position="1258"/>
        <end position="1279"/>
    </location>
</feature>
<dbReference type="PANTHER" id="PTHR44535:SF5">
    <property type="entry name" value="PROTEIN KINASE DOMAIN-CONTAINING PROTEIN"/>
    <property type="match status" value="1"/>
</dbReference>
<keyword evidence="13" id="KW-0460">Magnesium</keyword>
<dbReference type="InterPro" id="IPR051997">
    <property type="entry name" value="STK_NEK"/>
</dbReference>